<dbReference type="SUPFAM" id="SSF53187">
    <property type="entry name" value="Zn-dependent exopeptidases"/>
    <property type="match status" value="1"/>
</dbReference>
<dbReference type="Pfam" id="PF05013">
    <property type="entry name" value="FGase"/>
    <property type="match status" value="1"/>
</dbReference>
<dbReference type="EMBL" id="BOPV01000001">
    <property type="protein sequence ID" value="GIL40502.1"/>
    <property type="molecule type" value="Genomic_DNA"/>
</dbReference>
<dbReference type="Gene3D" id="3.40.630.40">
    <property type="entry name" value="Zn-dependent exopeptidases"/>
    <property type="match status" value="1"/>
</dbReference>
<organism evidence="1 2">
    <name type="scientific">Roseiterribacter gracilis</name>
    <dbReference type="NCBI Taxonomy" id="2812848"/>
    <lineage>
        <taxon>Bacteria</taxon>
        <taxon>Pseudomonadati</taxon>
        <taxon>Pseudomonadota</taxon>
        <taxon>Alphaproteobacteria</taxon>
        <taxon>Rhodospirillales</taxon>
        <taxon>Roseiterribacteraceae</taxon>
        <taxon>Roseiterribacter</taxon>
    </lineage>
</organism>
<proteinExistence type="predicted"/>
<dbReference type="InterPro" id="IPR007709">
    <property type="entry name" value="N-FG_amidohydro"/>
</dbReference>
<dbReference type="Proteomes" id="UP000681075">
    <property type="component" value="Unassembled WGS sequence"/>
</dbReference>
<comment type="caution">
    <text evidence="1">The sequence shown here is derived from an EMBL/GenBank/DDBJ whole genome shotgun (WGS) entry which is preliminary data.</text>
</comment>
<dbReference type="AlphaFoldDB" id="A0A8S8XES9"/>
<evidence type="ECO:0000313" key="1">
    <source>
        <dbReference type="EMBL" id="GIL40502.1"/>
    </source>
</evidence>
<protein>
    <submittedName>
        <fullName evidence="1">N-formylglutamate amidohydrolase</fullName>
    </submittedName>
</protein>
<reference evidence="1" key="1">
    <citation type="submission" date="2021-02" db="EMBL/GenBank/DDBJ databases">
        <title>Genome sequence of Rhodospirillales sp. strain TMPK1 isolated from soil.</title>
        <authorList>
            <person name="Nakai R."/>
            <person name="Kusada H."/>
            <person name="Tamaki H."/>
        </authorList>
    </citation>
    <scope>NUCLEOTIDE SEQUENCE</scope>
    <source>
        <strain evidence="1">TMPK1</strain>
    </source>
</reference>
<accession>A0A8S8XES9</accession>
<name>A0A8S8XES9_9PROT</name>
<evidence type="ECO:0000313" key="2">
    <source>
        <dbReference type="Proteomes" id="UP000681075"/>
    </source>
</evidence>
<keyword evidence="2" id="KW-1185">Reference proteome</keyword>
<sequence>MLRASIPDFAGLPAFRIHAATAQSVPIVLASAHSGSAYGPAFLKSARVPLATLRQAEDAFVDRLFMPAATALGAPLLRATFPRAMVDANREPFELDPTMFVEALPSYVNTDSARVAAGLGVVPRIVGDGEEIYGAPLHFAEALARIDRLYLPYHAALTRLIERTVAQFGVCLLIDCHSMPSVVAGLPNDENALDFVLGDLHGASCDPRVSETALTTLTRAGLRAARNAPYAGGFVTRHYGQPANGVHVLQVEISRALYMNESTLEPNDGFDSLTGDLIELVGALSQLRLPKPVRPARVQVPGEIPAAWPAQARF</sequence>
<gene>
    <name evidence="1" type="ORF">TMPK1_27390</name>
</gene>
<dbReference type="RefSeq" id="WP_420243600.1">
    <property type="nucleotide sequence ID" value="NZ_BOPV01000001.1"/>
</dbReference>